<proteinExistence type="predicted"/>
<feature type="compositionally biased region" description="Low complexity" evidence="1">
    <location>
        <begin position="168"/>
        <end position="211"/>
    </location>
</feature>
<feature type="region of interest" description="Disordered" evidence="1">
    <location>
        <begin position="26"/>
        <end position="76"/>
    </location>
</feature>
<gene>
    <name evidence="2" type="primary">ORF96423</name>
    <name evidence="3" type="synonym">ORF96438</name>
</gene>
<feature type="compositionally biased region" description="Polar residues" evidence="1">
    <location>
        <begin position="56"/>
        <end position="65"/>
    </location>
</feature>
<dbReference type="EMBL" id="HACG01028787">
    <property type="protein sequence ID" value="CEK75652.1"/>
    <property type="molecule type" value="Transcribed_RNA"/>
</dbReference>
<name>A0A0B7A4R7_9EUPU</name>
<dbReference type="AlphaFoldDB" id="A0A0B7A4R7"/>
<dbReference type="EMBL" id="HACG01028782">
    <property type="protein sequence ID" value="CEK75647.1"/>
    <property type="molecule type" value="Transcribed_RNA"/>
</dbReference>
<evidence type="ECO:0000313" key="2">
    <source>
        <dbReference type="EMBL" id="CEK75647.1"/>
    </source>
</evidence>
<protein>
    <submittedName>
        <fullName evidence="2">Uncharacterized protein</fullName>
    </submittedName>
</protein>
<reference evidence="2" key="1">
    <citation type="submission" date="2014-12" db="EMBL/GenBank/DDBJ databases">
        <title>Insight into the proteome of Arion vulgaris.</title>
        <authorList>
            <person name="Aradska J."/>
            <person name="Bulat T."/>
            <person name="Smidak R."/>
            <person name="Sarate P."/>
            <person name="Gangsoo J."/>
            <person name="Sialana F."/>
            <person name="Bilban M."/>
            <person name="Lubec G."/>
        </authorList>
    </citation>
    <scope>NUCLEOTIDE SEQUENCE</scope>
    <source>
        <tissue evidence="2">Skin</tissue>
    </source>
</reference>
<evidence type="ECO:0000313" key="3">
    <source>
        <dbReference type="EMBL" id="CEK75652.1"/>
    </source>
</evidence>
<evidence type="ECO:0000256" key="1">
    <source>
        <dbReference type="SAM" id="MobiDB-lite"/>
    </source>
</evidence>
<accession>A0A0B7A4R7</accession>
<sequence>MKLIAVAVLEASYRSQRRRLCRNQTNAFPPPPSAMVAHADQPQHLPSAHIGPSGIPQASQHPQQRNKFHGPQTHQQLQHQLARQLHQQKQQQSLYSEPNSYHVLPAHPEEDFPLPPTQEELQEIERVYSRQQQQQQQQQPPPPPGQTIRAPIQRSKQMKQVAQATVPQQLSLQQHQLQQQQQMQHYHQLQQHRQQQQHQLHQQQHHQLPQQ</sequence>
<organism evidence="2">
    <name type="scientific">Arion vulgaris</name>
    <dbReference type="NCBI Taxonomy" id="1028688"/>
    <lineage>
        <taxon>Eukaryota</taxon>
        <taxon>Metazoa</taxon>
        <taxon>Spiralia</taxon>
        <taxon>Lophotrochozoa</taxon>
        <taxon>Mollusca</taxon>
        <taxon>Gastropoda</taxon>
        <taxon>Heterobranchia</taxon>
        <taxon>Euthyneura</taxon>
        <taxon>Panpulmonata</taxon>
        <taxon>Eupulmonata</taxon>
        <taxon>Stylommatophora</taxon>
        <taxon>Helicina</taxon>
        <taxon>Arionoidea</taxon>
        <taxon>Arionidae</taxon>
        <taxon>Arion</taxon>
    </lineage>
</organism>
<feature type="compositionally biased region" description="Polar residues" evidence="1">
    <location>
        <begin position="154"/>
        <end position="167"/>
    </location>
</feature>
<feature type="region of interest" description="Disordered" evidence="1">
    <location>
        <begin position="127"/>
        <end position="211"/>
    </location>
</feature>
<feature type="non-terminal residue" evidence="2">
    <location>
        <position position="211"/>
    </location>
</feature>